<dbReference type="InterPro" id="IPR026444">
    <property type="entry name" value="Secre_tail"/>
</dbReference>
<comment type="caution">
    <text evidence="1">The sequence shown here is derived from an EMBL/GenBank/DDBJ whole genome shotgun (WGS) entry which is preliminary data.</text>
</comment>
<name>A0A5N1JDZ3_9BACT</name>
<dbReference type="CDD" id="cd00146">
    <property type="entry name" value="PKD"/>
    <property type="match status" value="1"/>
</dbReference>
<evidence type="ECO:0000313" key="2">
    <source>
        <dbReference type="Proteomes" id="UP000326344"/>
    </source>
</evidence>
<accession>A0A5N1JDZ3</accession>
<sequence>MFISATISGVVRKRIPNLLVGRLCLLFIALLTGWCLPNFGHAQPLVCSQCNSGDVTFDWIYVGSPSGGPLSNTCTVGATVSANLCVEFEVVSNTRYGFYLALQYTVNSVPYSFTQCYSETLNQGVFTKCIPITYHCGDPVMVNTVLIAWGNQQRDLTSFCLPNNLTCSDFNPKCFSEVVPAVEAPLIGNFANAPSCQGTNPFQTVAYSGTATGGAGPYTYDWDLDGNGTFEILNQRTPTRLYTGSTSVSVTMRVTDSGNPVKTDLQTFSIVPGACVVLPVNLTRFEVSEKDRKAVLTWETTQEKDNAYFLVEYSLDGKSFEALGRVEGHTTTESTHRYAYVHETPPVGTTYYRLRQTDLDGQFTYSKIKSVSIRANGKMAIQPNPVRDFLILSGLEKGAAVYVTNLNGLTLYQTVAETGSLKWSVPKTWENGLYLLQVADRYGRQTFRFLLER</sequence>
<organism evidence="1 2">
    <name type="scientific">Larkinella humicola</name>
    <dbReference type="NCBI Taxonomy" id="2607654"/>
    <lineage>
        <taxon>Bacteria</taxon>
        <taxon>Pseudomonadati</taxon>
        <taxon>Bacteroidota</taxon>
        <taxon>Cytophagia</taxon>
        <taxon>Cytophagales</taxon>
        <taxon>Spirosomataceae</taxon>
        <taxon>Larkinella</taxon>
    </lineage>
</organism>
<reference evidence="1 2" key="1">
    <citation type="submission" date="2019-09" db="EMBL/GenBank/DDBJ databases">
        <title>Genome Sequence of Larkinella sp MA1.</title>
        <authorList>
            <person name="Srinivasan S."/>
        </authorList>
    </citation>
    <scope>NUCLEOTIDE SEQUENCE [LARGE SCALE GENOMIC DNA]</scope>
    <source>
        <strain evidence="1 2">MA1</strain>
    </source>
</reference>
<evidence type="ECO:0000313" key="1">
    <source>
        <dbReference type="EMBL" id="KAA9353576.1"/>
    </source>
</evidence>
<dbReference type="Proteomes" id="UP000326344">
    <property type="component" value="Unassembled WGS sequence"/>
</dbReference>
<proteinExistence type="predicted"/>
<keyword evidence="2" id="KW-1185">Reference proteome</keyword>
<gene>
    <name evidence="1" type="ORF">F0P93_13105</name>
</gene>
<dbReference type="AlphaFoldDB" id="A0A5N1JDZ3"/>
<dbReference type="SUPFAM" id="SSF49299">
    <property type="entry name" value="PKD domain"/>
    <property type="match status" value="1"/>
</dbReference>
<dbReference type="EMBL" id="VTWS01000003">
    <property type="protein sequence ID" value="KAA9353576.1"/>
    <property type="molecule type" value="Genomic_DNA"/>
</dbReference>
<dbReference type="InterPro" id="IPR035986">
    <property type="entry name" value="PKD_dom_sf"/>
</dbReference>
<dbReference type="NCBIfam" id="TIGR04183">
    <property type="entry name" value="Por_Secre_tail"/>
    <property type="match status" value="1"/>
</dbReference>
<protein>
    <submittedName>
        <fullName evidence="1">T9SS type A sorting domain-containing protein</fullName>
    </submittedName>
</protein>